<accession>A0A6P1M5C6</accession>
<gene>
    <name evidence="1" type="ORF">GT409_07240</name>
</gene>
<dbReference type="Proteomes" id="UP000464954">
    <property type="component" value="Chromosome"/>
</dbReference>
<dbReference type="RefSeq" id="WP_160628406.1">
    <property type="nucleotide sequence ID" value="NZ_CP047593.1"/>
</dbReference>
<sequence length="77" mass="8503">MSDKERELGPQPLDAIMEEQGLKNHDLVAASTDGLTHKQVNKGRKGRRLTRNIQEKIVASISVATGSSYSISDLFTY</sequence>
<protein>
    <submittedName>
        <fullName evidence="1">Uncharacterized protein</fullName>
    </submittedName>
</protein>
<organism evidence="1 2">
    <name type="scientific">Tichowtungia aerotolerans</name>
    <dbReference type="NCBI Taxonomy" id="2697043"/>
    <lineage>
        <taxon>Bacteria</taxon>
        <taxon>Pseudomonadati</taxon>
        <taxon>Kiritimatiellota</taxon>
        <taxon>Tichowtungiia</taxon>
        <taxon>Tichowtungiales</taxon>
        <taxon>Tichowtungiaceae</taxon>
        <taxon>Tichowtungia</taxon>
    </lineage>
</organism>
<proteinExistence type="predicted"/>
<evidence type="ECO:0000313" key="1">
    <source>
        <dbReference type="EMBL" id="QHI69252.1"/>
    </source>
</evidence>
<keyword evidence="2" id="KW-1185">Reference proteome</keyword>
<name>A0A6P1M5C6_9BACT</name>
<dbReference type="AlphaFoldDB" id="A0A6P1M5C6"/>
<reference evidence="1 2" key="1">
    <citation type="submission" date="2020-01" db="EMBL/GenBank/DDBJ databases">
        <title>Ponticoccus aerotolerans gen. nov., sp. nov., an anaerobic bacterium and proposal of Ponticoccusceae fam. nov., Ponticoccusles ord. nov. and Ponticoccuse classis nov. in the phylum Kiritimatiellaeota.</title>
        <authorList>
            <person name="Zhou L.Y."/>
            <person name="Du Z.J."/>
        </authorList>
    </citation>
    <scope>NUCLEOTIDE SEQUENCE [LARGE SCALE GENOMIC DNA]</scope>
    <source>
        <strain evidence="1 2">S-5007</strain>
    </source>
</reference>
<dbReference type="EMBL" id="CP047593">
    <property type="protein sequence ID" value="QHI69252.1"/>
    <property type="molecule type" value="Genomic_DNA"/>
</dbReference>
<evidence type="ECO:0000313" key="2">
    <source>
        <dbReference type="Proteomes" id="UP000464954"/>
    </source>
</evidence>
<dbReference type="KEGG" id="taer:GT409_07240"/>